<feature type="compositionally biased region" description="Basic and acidic residues" evidence="1">
    <location>
        <begin position="1039"/>
        <end position="1065"/>
    </location>
</feature>
<feature type="domain" description="MIF4G" evidence="2">
    <location>
        <begin position="726"/>
        <end position="1024"/>
    </location>
</feature>
<feature type="compositionally biased region" description="Basic and acidic residues" evidence="1">
    <location>
        <begin position="649"/>
        <end position="661"/>
    </location>
</feature>
<dbReference type="PANTHER" id="PTHR23253">
    <property type="entry name" value="EUKARYOTIC TRANSLATION INITIATION FACTOR 4 GAMMA"/>
    <property type="match status" value="1"/>
</dbReference>
<evidence type="ECO:0000313" key="4">
    <source>
        <dbReference type="Proteomes" id="UP001158576"/>
    </source>
</evidence>
<dbReference type="EMBL" id="OU015566">
    <property type="protein sequence ID" value="CAG5105891.1"/>
    <property type="molecule type" value="Genomic_DNA"/>
</dbReference>
<organism evidence="3 4">
    <name type="scientific">Oikopleura dioica</name>
    <name type="common">Tunicate</name>
    <dbReference type="NCBI Taxonomy" id="34765"/>
    <lineage>
        <taxon>Eukaryota</taxon>
        <taxon>Metazoa</taxon>
        <taxon>Chordata</taxon>
        <taxon>Tunicata</taxon>
        <taxon>Appendicularia</taxon>
        <taxon>Copelata</taxon>
        <taxon>Oikopleuridae</taxon>
        <taxon>Oikopleura</taxon>
    </lineage>
</organism>
<sequence>MNTSRPNSQGLPAQQGHVNPAAQHGMPQGGRQEVSHVHHPHAPSGPIQFQPTDSQRPKQSMKSGLSPVATPFTSNQEGMSQGQRMPNLSHVDPQRAQQLYQHNIMQQQQQKLQQHTQHQQQESESSDNQPSESGYFVTSSYPYSAQAGIPINIRHSQNYLVRPQGMVHRMPNPRQPFQPPNQFYPPVSQVSGIRPIHPGQARVSAAPNAYVGSSTPTFQPRYQQPGHPGQPGYPANMAQFAQQGNFSQYAGIQHYQQSQAQQFQPGAHQFQPGSHVPNPNAPQYMPQQPPTTAAAISKQKPSKAILIKDPSTGKAVNMNDEKPKTETSSQPKSRNAASESSTGSRSRQQSESQKTESQAPAQIKVEKPQDTTTASQVKIQAPTPAAGARNPSISESANEETPLKPVDDPTVDDGSWATVKDNKKDKRKNVNRKDSESRAATHNQESRDSKNNAPHGNKQGNKNAKSDVGSKRRPSKEETKNVNSDPVKVEPVAVKEAEKPKEEPVAEATPEPVATEPATTPVETAAEEPTEETTNPEPTVNAPTPTEATPEPTEEKPAEKTVEETPATPAENGAQSEKVAETAAAENAAKAAAPAAVVEFGTLAAENRTKLENGEKVAYERDFLLKFQGLCLNKPIELPTLDVILDGPTDGHRKPPKHESVGRGSWTPGYLPKGNNRKGSRNHPNKNTSVIKIPTKKPQLHVTENAYKRGVAENLEETEKKTVQLVRSAKSILNKITPEKEAKLTKEFIQNIKPDTYDRLEKVVAAVFSKAIEEQHFAKIYAKLCKNCHENWDKDDKIAFFRKEDGSYESITRREARDRKIKPKGFREVLLSKAQEQFNKLKILNSKDKENFAEGSLERRRLEVEEKINALPAPEDKEFNKRTKMELDEEYEELNTRIKIRGLGNVKFVGELYMEGLLSLNIIKICCQQLVYSDSENELESLCKLIPTIGKRMQTGPQVPNRAQQAQFAQAEQDKKKGAEILTIVFGKIEKIVSEGKTLGATPSKVSPRVICLLQDVIDIRSRNWEMRTTAMKGPSKIGDLHDNDRKKAEEDAKRVEREFMKAQYERSQLNNERRQRINQGDWVKQSHVTKSKFDASKLASTASSSMDARSAGSGNITLGPRRRGGGFKNASMDKGSNENSANSSGRNTPISTPRNPFDLLDSDAEMPERLPPAGGKRSSRDLTARKGSLAANNGPRGGGRPNFKNSTHDGRYVKKSLTPEEVNALRPEIQKKAGTLYSDLEECQGDLKMIVDVGKDNVDLFETVDHQIIILDVLLEKVIEKSVGDREALSKLLMVIADEAKFMDWEACIVPFVKKAVEEDRVTDCPKFWQYLSQCICKIYTSPAVDPKSIKGITEPAKDLCAWTNAICALIEEIDYSLRNKEKIHDLYTNAEIDLAAIIAEDGLSQTPEERLGRRGLDFLLKPLVVVPWGKVESQLIGSLEDHTFGEAEMEDFSKEFDMLEEMVPEGPDGRGHRNFIKVLVNGVMTFSVDSDTNQLIVRSHEGDVRDTNFSDCEVLLRKYIDNEDDRIETLFVLSDIFRKKHENNATLIKEVFSELYELSIMEIPTFQRWIKLRSAEKLENFAVISAATKSFYDALEEEVKLNNEKSKSPTQA</sequence>
<feature type="compositionally biased region" description="Polar residues" evidence="1">
    <location>
        <begin position="326"/>
        <end position="360"/>
    </location>
</feature>
<feature type="compositionally biased region" description="Basic and acidic residues" evidence="1">
    <location>
        <begin position="493"/>
        <end position="504"/>
    </location>
</feature>
<evidence type="ECO:0000259" key="2">
    <source>
        <dbReference type="SMART" id="SM00543"/>
    </source>
</evidence>
<feature type="region of interest" description="Disordered" evidence="1">
    <location>
        <begin position="1031"/>
        <end position="1220"/>
    </location>
</feature>
<dbReference type="Proteomes" id="UP001158576">
    <property type="component" value="Chromosome 1"/>
</dbReference>
<feature type="compositionally biased region" description="Basic residues" evidence="1">
    <location>
        <begin position="675"/>
        <end position="684"/>
    </location>
</feature>
<feature type="compositionally biased region" description="Polar residues" evidence="1">
    <location>
        <begin position="451"/>
        <end position="463"/>
    </location>
</feature>
<dbReference type="SUPFAM" id="SSF48371">
    <property type="entry name" value="ARM repeat"/>
    <property type="match status" value="1"/>
</dbReference>
<feature type="compositionally biased region" description="Basic and acidic residues" evidence="1">
    <location>
        <begin position="553"/>
        <end position="563"/>
    </location>
</feature>
<feature type="compositionally biased region" description="Basic and acidic residues" evidence="1">
    <location>
        <begin position="464"/>
        <end position="480"/>
    </location>
</feature>
<feature type="region of interest" description="Disordered" evidence="1">
    <location>
        <begin position="262"/>
        <end position="577"/>
    </location>
</feature>
<dbReference type="InterPro" id="IPR003890">
    <property type="entry name" value="MIF4G-like_typ-3"/>
</dbReference>
<feature type="compositionally biased region" description="Polar residues" evidence="1">
    <location>
        <begin position="47"/>
        <end position="63"/>
    </location>
</feature>
<feature type="compositionally biased region" description="Polar residues" evidence="1">
    <location>
        <begin position="1099"/>
        <end position="1117"/>
    </location>
</feature>
<proteinExistence type="predicted"/>
<feature type="compositionally biased region" description="Polar residues" evidence="1">
    <location>
        <begin position="71"/>
        <end position="86"/>
    </location>
</feature>
<evidence type="ECO:0000313" key="3">
    <source>
        <dbReference type="EMBL" id="CAG5105891.1"/>
    </source>
</evidence>
<dbReference type="SMART" id="SM00543">
    <property type="entry name" value="MIF4G"/>
    <property type="match status" value="1"/>
</dbReference>
<feature type="compositionally biased region" description="Low complexity" evidence="1">
    <location>
        <begin position="104"/>
        <end position="120"/>
    </location>
</feature>
<feature type="compositionally biased region" description="Basic and acidic residues" evidence="1">
    <location>
        <begin position="431"/>
        <end position="450"/>
    </location>
</feature>
<feature type="compositionally biased region" description="Polar residues" evidence="1">
    <location>
        <begin position="122"/>
        <end position="138"/>
    </location>
</feature>
<evidence type="ECO:0000256" key="1">
    <source>
        <dbReference type="SAM" id="MobiDB-lite"/>
    </source>
</evidence>
<protein>
    <submittedName>
        <fullName evidence="3">Oidioi.mRNA.OKI2018_I69.chr1.g2544.t1.cds</fullName>
    </submittedName>
</protein>
<gene>
    <name evidence="3" type="ORF">OKIOD_LOCUS11309</name>
</gene>
<dbReference type="InterPro" id="IPR016024">
    <property type="entry name" value="ARM-type_fold"/>
</dbReference>
<feature type="region of interest" description="Disordered" evidence="1">
    <location>
        <begin position="1"/>
        <end position="88"/>
    </location>
</feature>
<feature type="region of interest" description="Disordered" evidence="1">
    <location>
        <begin position="104"/>
        <end position="138"/>
    </location>
</feature>
<feature type="compositionally biased region" description="Low complexity" evidence="1">
    <location>
        <begin position="506"/>
        <end position="524"/>
    </location>
</feature>
<keyword evidence="4" id="KW-1185">Reference proteome</keyword>
<accession>A0ABN7ST66</accession>
<name>A0ABN7ST66_OIKDI</name>
<feature type="compositionally biased region" description="Low complexity" evidence="1">
    <location>
        <begin position="532"/>
        <end position="551"/>
    </location>
</feature>
<dbReference type="Pfam" id="PF02854">
    <property type="entry name" value="MIF4G"/>
    <property type="match status" value="1"/>
</dbReference>
<feature type="region of interest" description="Disordered" evidence="1">
    <location>
        <begin position="647"/>
        <end position="692"/>
    </location>
</feature>
<dbReference type="Gene3D" id="1.25.40.180">
    <property type="match status" value="3"/>
</dbReference>
<reference evidence="3 4" key="1">
    <citation type="submission" date="2021-04" db="EMBL/GenBank/DDBJ databases">
        <authorList>
            <person name="Bliznina A."/>
        </authorList>
    </citation>
    <scope>NUCLEOTIDE SEQUENCE [LARGE SCALE GENOMIC DNA]</scope>
</reference>
<feature type="compositionally biased region" description="Polar residues" evidence="1">
    <location>
        <begin position="1"/>
        <end position="12"/>
    </location>
</feature>
<feature type="compositionally biased region" description="Polar residues" evidence="1">
    <location>
        <begin position="1138"/>
        <end position="1155"/>
    </location>
</feature>
<feature type="compositionally biased region" description="Low complexity" evidence="1">
    <location>
        <begin position="262"/>
        <end position="273"/>
    </location>
</feature>